<dbReference type="PROSITE" id="PS50995">
    <property type="entry name" value="HTH_MARR_2"/>
    <property type="match status" value="1"/>
</dbReference>
<dbReference type="PANTHER" id="PTHR33164">
    <property type="entry name" value="TRANSCRIPTIONAL REGULATOR, MARR FAMILY"/>
    <property type="match status" value="1"/>
</dbReference>
<dbReference type="AlphaFoldDB" id="A0A3E0G5P4"/>
<reference evidence="2 3" key="1">
    <citation type="submission" date="2018-08" db="EMBL/GenBank/DDBJ databases">
        <title>Genomic Encyclopedia of Archaeal and Bacterial Type Strains, Phase II (KMG-II): from individual species to whole genera.</title>
        <authorList>
            <person name="Goeker M."/>
        </authorList>
    </citation>
    <scope>NUCLEOTIDE SEQUENCE [LARGE SCALE GENOMIC DNA]</scope>
    <source>
        <strain evidence="2 3">DSM 45791</strain>
    </source>
</reference>
<keyword evidence="3" id="KW-1185">Reference proteome</keyword>
<evidence type="ECO:0000313" key="3">
    <source>
        <dbReference type="Proteomes" id="UP000256269"/>
    </source>
</evidence>
<dbReference type="SUPFAM" id="SSF46785">
    <property type="entry name" value="Winged helix' DNA-binding domain"/>
    <property type="match status" value="1"/>
</dbReference>
<dbReference type="GO" id="GO:0003700">
    <property type="term" value="F:DNA-binding transcription factor activity"/>
    <property type="evidence" value="ECO:0007669"/>
    <property type="project" value="InterPro"/>
</dbReference>
<dbReference type="InterPro" id="IPR000835">
    <property type="entry name" value="HTH_MarR-typ"/>
</dbReference>
<dbReference type="InterPro" id="IPR039422">
    <property type="entry name" value="MarR/SlyA-like"/>
</dbReference>
<dbReference type="EMBL" id="QUNO01000041">
    <property type="protein sequence ID" value="REH17908.1"/>
    <property type="molecule type" value="Genomic_DNA"/>
</dbReference>
<dbReference type="Pfam" id="PF12802">
    <property type="entry name" value="MarR_2"/>
    <property type="match status" value="1"/>
</dbReference>
<feature type="domain" description="HTH marR-type" evidence="1">
    <location>
        <begin position="8"/>
        <end position="139"/>
    </location>
</feature>
<dbReference type="SMART" id="SM00347">
    <property type="entry name" value="HTH_MARR"/>
    <property type="match status" value="1"/>
</dbReference>
<accession>A0A3E0G5P4</accession>
<comment type="caution">
    <text evidence="2">The sequence shown here is derived from an EMBL/GenBank/DDBJ whole genome shotgun (WGS) entry which is preliminary data.</text>
</comment>
<dbReference type="Proteomes" id="UP000256269">
    <property type="component" value="Unassembled WGS sequence"/>
</dbReference>
<dbReference type="GO" id="GO:0006950">
    <property type="term" value="P:response to stress"/>
    <property type="evidence" value="ECO:0007669"/>
    <property type="project" value="TreeGrafter"/>
</dbReference>
<name>A0A3E0G5P4_9PSEU</name>
<proteinExistence type="predicted"/>
<evidence type="ECO:0000313" key="2">
    <source>
        <dbReference type="EMBL" id="REH17908.1"/>
    </source>
</evidence>
<dbReference type="GO" id="GO:0003677">
    <property type="term" value="F:DNA binding"/>
    <property type="evidence" value="ECO:0007669"/>
    <property type="project" value="UniProtKB-KW"/>
</dbReference>
<dbReference type="Gene3D" id="1.10.10.10">
    <property type="entry name" value="Winged helix-like DNA-binding domain superfamily/Winged helix DNA-binding domain"/>
    <property type="match status" value="1"/>
</dbReference>
<organism evidence="2 3">
    <name type="scientific">Kutzneria buriramensis</name>
    <dbReference type="NCBI Taxonomy" id="1045776"/>
    <lineage>
        <taxon>Bacteria</taxon>
        <taxon>Bacillati</taxon>
        <taxon>Actinomycetota</taxon>
        <taxon>Actinomycetes</taxon>
        <taxon>Pseudonocardiales</taxon>
        <taxon>Pseudonocardiaceae</taxon>
        <taxon>Kutzneria</taxon>
    </lineage>
</organism>
<keyword evidence="2" id="KW-0238">DNA-binding</keyword>
<dbReference type="InterPro" id="IPR036390">
    <property type="entry name" value="WH_DNA-bd_sf"/>
</dbReference>
<gene>
    <name evidence="2" type="ORF">BCF44_14125</name>
</gene>
<protein>
    <submittedName>
        <fullName evidence="2">DNA-binding MarR family transcriptional regulator</fullName>
    </submittedName>
</protein>
<dbReference type="PANTHER" id="PTHR33164:SF43">
    <property type="entry name" value="HTH-TYPE TRANSCRIPTIONAL REPRESSOR YETL"/>
    <property type="match status" value="1"/>
</dbReference>
<dbReference type="InterPro" id="IPR036388">
    <property type="entry name" value="WH-like_DNA-bd_sf"/>
</dbReference>
<sequence length="159" mass="17595">MPEPSALRQRVTWALRRAEFAVQAIKEQGLRPLGLAVPHYSLLMAIHAEPGLAGAELARRLGVTPQAVASLVARLEQRGHLERRAHPRHGHVQELYLTEDGRELLRLADAVISQIEQQIGLELGDETTRLVALLERVIDLTADRSALPFGLPEGNEDRS</sequence>
<evidence type="ECO:0000259" key="1">
    <source>
        <dbReference type="PROSITE" id="PS50995"/>
    </source>
</evidence>